<feature type="transmembrane region" description="Helical" evidence="5">
    <location>
        <begin position="216"/>
        <end position="236"/>
    </location>
</feature>
<accession>A0A318JE04</accession>
<proteinExistence type="predicted"/>
<dbReference type="InterPro" id="IPR050638">
    <property type="entry name" value="AA-Vitamin_Transporters"/>
</dbReference>
<evidence type="ECO:0000313" key="8">
    <source>
        <dbReference type="Proteomes" id="UP000247792"/>
    </source>
</evidence>
<dbReference type="PANTHER" id="PTHR32322:SF9">
    <property type="entry name" value="AMINO-ACID METABOLITE EFFLUX PUMP-RELATED"/>
    <property type="match status" value="1"/>
</dbReference>
<feature type="transmembrane region" description="Helical" evidence="5">
    <location>
        <begin position="36"/>
        <end position="54"/>
    </location>
</feature>
<comment type="subcellular location">
    <subcellularLocation>
        <location evidence="1">Membrane</location>
        <topology evidence="1">Multi-pass membrane protein</topology>
    </subcellularLocation>
</comment>
<evidence type="ECO:0000256" key="4">
    <source>
        <dbReference type="ARBA" id="ARBA00023136"/>
    </source>
</evidence>
<feature type="transmembrane region" description="Helical" evidence="5">
    <location>
        <begin position="92"/>
        <end position="113"/>
    </location>
</feature>
<evidence type="ECO:0000256" key="1">
    <source>
        <dbReference type="ARBA" id="ARBA00004141"/>
    </source>
</evidence>
<protein>
    <submittedName>
        <fullName evidence="7">EamA domain-containing membrane protein RarD</fullName>
    </submittedName>
</protein>
<evidence type="ECO:0000256" key="3">
    <source>
        <dbReference type="ARBA" id="ARBA00022989"/>
    </source>
</evidence>
<dbReference type="Gene3D" id="1.10.3730.20">
    <property type="match status" value="1"/>
</dbReference>
<dbReference type="RefSeq" id="WP_110257687.1">
    <property type="nucleotide sequence ID" value="NZ_QJKB01000012.1"/>
</dbReference>
<feature type="domain" description="EamA" evidence="6">
    <location>
        <begin position="154"/>
        <end position="289"/>
    </location>
</feature>
<evidence type="ECO:0000313" key="7">
    <source>
        <dbReference type="EMBL" id="PXX38532.1"/>
    </source>
</evidence>
<evidence type="ECO:0000259" key="6">
    <source>
        <dbReference type="Pfam" id="PF00892"/>
    </source>
</evidence>
<dbReference type="InterPro" id="IPR037185">
    <property type="entry name" value="EmrE-like"/>
</dbReference>
<name>A0A318JE04_9BURK</name>
<feature type="transmembrane region" description="Helical" evidence="5">
    <location>
        <begin position="120"/>
        <end position="139"/>
    </location>
</feature>
<keyword evidence="4 5" id="KW-0472">Membrane</keyword>
<reference evidence="7 8" key="1">
    <citation type="submission" date="2018-05" db="EMBL/GenBank/DDBJ databases">
        <title>Genomic Encyclopedia of Type Strains, Phase IV (KMG-IV): sequencing the most valuable type-strain genomes for metagenomic binning, comparative biology and taxonomic classification.</title>
        <authorList>
            <person name="Goeker M."/>
        </authorList>
    </citation>
    <scope>NUCLEOTIDE SEQUENCE [LARGE SCALE GENOMIC DNA]</scope>
    <source>
        <strain evidence="7 8">DSM 19792</strain>
    </source>
</reference>
<feature type="transmembrane region" description="Helical" evidence="5">
    <location>
        <begin position="180"/>
        <end position="204"/>
    </location>
</feature>
<dbReference type="SUPFAM" id="SSF103481">
    <property type="entry name" value="Multidrug resistance efflux transporter EmrE"/>
    <property type="match status" value="2"/>
</dbReference>
<feature type="transmembrane region" description="Helical" evidence="5">
    <location>
        <begin position="248"/>
        <end position="266"/>
    </location>
</feature>
<evidence type="ECO:0000256" key="2">
    <source>
        <dbReference type="ARBA" id="ARBA00022692"/>
    </source>
</evidence>
<dbReference type="Proteomes" id="UP000247792">
    <property type="component" value="Unassembled WGS sequence"/>
</dbReference>
<feature type="domain" description="EamA" evidence="6">
    <location>
        <begin position="10"/>
        <end position="136"/>
    </location>
</feature>
<feature type="transmembrane region" description="Helical" evidence="5">
    <location>
        <begin position="145"/>
        <end position="168"/>
    </location>
</feature>
<keyword evidence="2 5" id="KW-0812">Transmembrane</keyword>
<comment type="caution">
    <text evidence="7">The sequence shown here is derived from an EMBL/GenBank/DDBJ whole genome shotgun (WGS) entry which is preliminary data.</text>
</comment>
<evidence type="ECO:0000256" key="5">
    <source>
        <dbReference type="SAM" id="Phobius"/>
    </source>
</evidence>
<sequence>MKTTDTLRLISLAAIWGASFLFMRMIVPTLGAMPTAFFRVLFGAAGLAVILLLMRVRWNFNNKLGAAMMLGVINSGIPFVMFSLAAKALPAGYSAILNATTPLMGVIIGALFFAERPGIYKMLGVLIGIAGVAVLTSTGPVQFNAALLIAATECLVATACYGLASFLTKRWISARGGLDSKLVAFGSQLGAVALLLPFFSYGAFTQPPASWGDSHLWLTLAALGLVCTALAYILYFRLIADIGPVKSLTVTFLIPPFGVLWGALFLHEDITLAHLTGGALIGLAVWLVLRPEKPRVA</sequence>
<keyword evidence="3 5" id="KW-1133">Transmembrane helix</keyword>
<dbReference type="GO" id="GO:0016020">
    <property type="term" value="C:membrane"/>
    <property type="evidence" value="ECO:0007669"/>
    <property type="project" value="UniProtKB-SubCell"/>
</dbReference>
<feature type="transmembrane region" description="Helical" evidence="5">
    <location>
        <begin position="272"/>
        <end position="289"/>
    </location>
</feature>
<dbReference type="InterPro" id="IPR000620">
    <property type="entry name" value="EamA_dom"/>
</dbReference>
<dbReference type="OrthoDB" id="9810556at2"/>
<dbReference type="AlphaFoldDB" id="A0A318JE04"/>
<organism evidence="7 8">
    <name type="scientific">Undibacterium pigrum</name>
    <dbReference type="NCBI Taxonomy" id="401470"/>
    <lineage>
        <taxon>Bacteria</taxon>
        <taxon>Pseudomonadati</taxon>
        <taxon>Pseudomonadota</taxon>
        <taxon>Betaproteobacteria</taxon>
        <taxon>Burkholderiales</taxon>
        <taxon>Oxalobacteraceae</taxon>
        <taxon>Undibacterium</taxon>
    </lineage>
</organism>
<gene>
    <name evidence="7" type="ORF">DFR42_11244</name>
</gene>
<feature type="transmembrane region" description="Helical" evidence="5">
    <location>
        <begin position="66"/>
        <end position="86"/>
    </location>
</feature>
<dbReference type="Pfam" id="PF00892">
    <property type="entry name" value="EamA"/>
    <property type="match status" value="2"/>
</dbReference>
<dbReference type="PANTHER" id="PTHR32322">
    <property type="entry name" value="INNER MEMBRANE TRANSPORTER"/>
    <property type="match status" value="1"/>
</dbReference>
<dbReference type="EMBL" id="QJKB01000012">
    <property type="protein sequence ID" value="PXX38532.1"/>
    <property type="molecule type" value="Genomic_DNA"/>
</dbReference>
<feature type="transmembrane region" description="Helical" evidence="5">
    <location>
        <begin position="7"/>
        <end position="30"/>
    </location>
</feature>
<keyword evidence="8" id="KW-1185">Reference proteome</keyword>